<evidence type="ECO:0000313" key="15">
    <source>
        <dbReference type="Proteomes" id="UP000179136"/>
    </source>
</evidence>
<keyword evidence="4 11" id="KW-0658">Purine biosynthesis</keyword>
<dbReference type="Gene3D" id="3.40.50.720">
    <property type="entry name" value="NAD(P)-binding Rossmann-like Domain"/>
    <property type="match status" value="1"/>
</dbReference>
<dbReference type="PRINTS" id="PR00085">
    <property type="entry name" value="THFDHDRGNASE"/>
</dbReference>
<evidence type="ECO:0000256" key="1">
    <source>
        <dbReference type="ARBA" id="ARBA00004777"/>
    </source>
</evidence>
<comment type="subunit">
    <text evidence="2 11">Homodimer.</text>
</comment>
<dbReference type="CDD" id="cd01080">
    <property type="entry name" value="NAD_bind_m-THF_DH_Cyclohyd"/>
    <property type="match status" value="1"/>
</dbReference>
<evidence type="ECO:0000256" key="8">
    <source>
        <dbReference type="ARBA" id="ARBA00023102"/>
    </source>
</evidence>
<dbReference type="PANTHER" id="PTHR48099">
    <property type="entry name" value="C-1-TETRAHYDROFOLATE SYNTHASE, CYTOPLASMIC-RELATED"/>
    <property type="match status" value="1"/>
</dbReference>
<accession>A0A1F6FN78</accession>
<protein>
    <recommendedName>
        <fullName evidence="11">Bifunctional protein FolD</fullName>
    </recommendedName>
    <domain>
        <recommendedName>
            <fullName evidence="11">Methylenetetrahydrofolate dehydrogenase</fullName>
            <ecNumber evidence="11">1.5.1.5</ecNumber>
        </recommendedName>
    </domain>
    <domain>
        <recommendedName>
            <fullName evidence="11">Methenyltetrahydrofolate cyclohydrolase</fullName>
            <ecNumber evidence="11">3.5.4.9</ecNumber>
        </recommendedName>
    </domain>
</protein>
<dbReference type="InterPro" id="IPR020631">
    <property type="entry name" value="THF_DH/CycHdrlase_NAD-bd_dom"/>
</dbReference>
<organism evidence="14 15">
    <name type="scientific">Candidatus Kuenenbacteria bacterium RIFCSPHIGHO2_02_FULL_39_13</name>
    <dbReference type="NCBI Taxonomy" id="1798561"/>
    <lineage>
        <taxon>Bacteria</taxon>
        <taxon>Candidatus Kueneniibacteriota</taxon>
    </lineage>
</organism>
<comment type="pathway">
    <text evidence="1 11">One-carbon metabolism; tetrahydrofolate interconversion.</text>
</comment>
<dbReference type="GO" id="GO:0006164">
    <property type="term" value="P:purine nucleotide biosynthetic process"/>
    <property type="evidence" value="ECO:0007669"/>
    <property type="project" value="UniProtKB-KW"/>
</dbReference>
<evidence type="ECO:0000256" key="6">
    <source>
        <dbReference type="ARBA" id="ARBA00022857"/>
    </source>
</evidence>
<dbReference type="PROSITE" id="PS00766">
    <property type="entry name" value="THF_DHG_CYH_1"/>
    <property type="match status" value="1"/>
</dbReference>
<dbReference type="STRING" id="1798561.A3B87_01740"/>
<evidence type="ECO:0000256" key="7">
    <source>
        <dbReference type="ARBA" id="ARBA00023002"/>
    </source>
</evidence>
<dbReference type="InterPro" id="IPR020867">
    <property type="entry name" value="THF_DH/CycHdrlase_CS"/>
</dbReference>
<evidence type="ECO:0000256" key="10">
    <source>
        <dbReference type="ARBA" id="ARBA00023268"/>
    </source>
</evidence>
<evidence type="ECO:0000256" key="11">
    <source>
        <dbReference type="HAMAP-Rule" id="MF_01576"/>
    </source>
</evidence>
<dbReference type="Proteomes" id="UP000179136">
    <property type="component" value="Unassembled WGS sequence"/>
</dbReference>
<dbReference type="EMBL" id="MFMW01000016">
    <property type="protein sequence ID" value="OGG87310.1"/>
    <property type="molecule type" value="Genomic_DNA"/>
</dbReference>
<keyword evidence="5 11" id="KW-0378">Hydrolase</keyword>
<dbReference type="GO" id="GO:0035999">
    <property type="term" value="P:tetrahydrofolate interconversion"/>
    <property type="evidence" value="ECO:0007669"/>
    <property type="project" value="UniProtKB-UniRule"/>
</dbReference>
<evidence type="ECO:0000256" key="3">
    <source>
        <dbReference type="ARBA" id="ARBA00022563"/>
    </source>
</evidence>
<proteinExistence type="inferred from homology"/>
<comment type="function">
    <text evidence="11">Catalyzes the oxidation of 5,10-methylenetetrahydrofolate to 5,10-methenyltetrahydrofolate and then the hydrolysis of 5,10-methenyltetrahydrofolate to 10-formyltetrahydrofolate.</text>
</comment>
<keyword evidence="11" id="KW-0028">Amino-acid biosynthesis</keyword>
<gene>
    <name evidence="11" type="primary">folD</name>
    <name evidence="14" type="ORF">A3B87_01740</name>
</gene>
<comment type="catalytic activity">
    <reaction evidence="11">
        <text>(6R)-5,10-methylene-5,6,7,8-tetrahydrofolate + NADP(+) = (6R)-5,10-methenyltetrahydrofolate + NADPH</text>
        <dbReference type="Rhea" id="RHEA:22812"/>
        <dbReference type="ChEBI" id="CHEBI:15636"/>
        <dbReference type="ChEBI" id="CHEBI:57455"/>
        <dbReference type="ChEBI" id="CHEBI:57783"/>
        <dbReference type="ChEBI" id="CHEBI:58349"/>
        <dbReference type="EC" id="1.5.1.5"/>
    </reaction>
</comment>
<dbReference type="SUPFAM" id="SSF51735">
    <property type="entry name" value="NAD(P)-binding Rossmann-fold domains"/>
    <property type="match status" value="1"/>
</dbReference>
<dbReference type="Pfam" id="PF00763">
    <property type="entry name" value="THF_DHG_CYH"/>
    <property type="match status" value="1"/>
</dbReference>
<dbReference type="InterPro" id="IPR000672">
    <property type="entry name" value="THF_DH/CycHdrlase"/>
</dbReference>
<keyword evidence="8 11" id="KW-0368">Histidine biosynthesis</keyword>
<dbReference type="GO" id="GO:0004477">
    <property type="term" value="F:methenyltetrahydrofolate cyclohydrolase activity"/>
    <property type="evidence" value="ECO:0007669"/>
    <property type="project" value="UniProtKB-UniRule"/>
</dbReference>
<dbReference type="Gene3D" id="3.40.50.10860">
    <property type="entry name" value="Leucine Dehydrogenase, chain A, domain 1"/>
    <property type="match status" value="1"/>
</dbReference>
<evidence type="ECO:0000259" key="12">
    <source>
        <dbReference type="Pfam" id="PF00763"/>
    </source>
</evidence>
<dbReference type="InterPro" id="IPR020630">
    <property type="entry name" value="THF_DH/CycHdrlase_cat_dom"/>
</dbReference>
<keyword evidence="6 11" id="KW-0521">NADP</keyword>
<feature type="domain" description="Tetrahydrofolate dehydrogenase/cyclohydrolase catalytic" evidence="12">
    <location>
        <begin position="4"/>
        <end position="115"/>
    </location>
</feature>
<name>A0A1F6FN78_9BACT</name>
<dbReference type="GO" id="GO:0005829">
    <property type="term" value="C:cytosol"/>
    <property type="evidence" value="ECO:0007669"/>
    <property type="project" value="TreeGrafter"/>
</dbReference>
<dbReference type="UniPathway" id="UPA00193"/>
<comment type="caution">
    <text evidence="14">The sequence shown here is derived from an EMBL/GenBank/DDBJ whole genome shotgun (WGS) entry which is preliminary data.</text>
</comment>
<keyword evidence="3 11" id="KW-0554">One-carbon metabolism</keyword>
<dbReference type="AlphaFoldDB" id="A0A1F6FN78"/>
<evidence type="ECO:0000259" key="13">
    <source>
        <dbReference type="Pfam" id="PF02882"/>
    </source>
</evidence>
<dbReference type="SUPFAM" id="SSF53223">
    <property type="entry name" value="Aminoacid dehydrogenase-like, N-terminal domain"/>
    <property type="match status" value="1"/>
</dbReference>
<evidence type="ECO:0000256" key="5">
    <source>
        <dbReference type="ARBA" id="ARBA00022801"/>
    </source>
</evidence>
<comment type="similarity">
    <text evidence="11">Belongs to the tetrahydrofolate dehydrogenase/cyclohydrolase family.</text>
</comment>
<keyword evidence="10 11" id="KW-0511">Multifunctional enzyme</keyword>
<feature type="binding site" evidence="11">
    <location>
        <position position="227"/>
    </location>
    <ligand>
        <name>NADP(+)</name>
        <dbReference type="ChEBI" id="CHEBI:58349"/>
    </ligand>
</feature>
<evidence type="ECO:0000256" key="2">
    <source>
        <dbReference type="ARBA" id="ARBA00011738"/>
    </source>
</evidence>
<feature type="binding site" evidence="11">
    <location>
        <begin position="161"/>
        <end position="163"/>
    </location>
    <ligand>
        <name>NADP(+)</name>
        <dbReference type="ChEBI" id="CHEBI:58349"/>
    </ligand>
</feature>
<comment type="catalytic activity">
    <reaction evidence="11">
        <text>(6R)-5,10-methenyltetrahydrofolate + H2O = (6R)-10-formyltetrahydrofolate + H(+)</text>
        <dbReference type="Rhea" id="RHEA:23700"/>
        <dbReference type="ChEBI" id="CHEBI:15377"/>
        <dbReference type="ChEBI" id="CHEBI:15378"/>
        <dbReference type="ChEBI" id="CHEBI:57455"/>
        <dbReference type="ChEBI" id="CHEBI:195366"/>
        <dbReference type="EC" id="3.5.4.9"/>
    </reaction>
</comment>
<dbReference type="FunFam" id="3.40.50.10860:FF:000005">
    <property type="entry name" value="C-1-tetrahydrofolate synthase, cytoplasmic, putative"/>
    <property type="match status" value="1"/>
</dbReference>
<keyword evidence="9 11" id="KW-0486">Methionine biosynthesis</keyword>
<dbReference type="EC" id="3.5.4.9" evidence="11"/>
<dbReference type="EC" id="1.5.1.5" evidence="11"/>
<dbReference type="PANTHER" id="PTHR48099:SF5">
    <property type="entry name" value="C-1-TETRAHYDROFOLATE SYNTHASE, CYTOPLASMIC"/>
    <property type="match status" value="1"/>
</dbReference>
<reference evidence="14 15" key="1">
    <citation type="journal article" date="2016" name="Nat. Commun.">
        <title>Thousands of microbial genomes shed light on interconnected biogeochemical processes in an aquifer system.</title>
        <authorList>
            <person name="Anantharaman K."/>
            <person name="Brown C.T."/>
            <person name="Hug L.A."/>
            <person name="Sharon I."/>
            <person name="Castelle C.J."/>
            <person name="Probst A.J."/>
            <person name="Thomas B.C."/>
            <person name="Singh A."/>
            <person name="Wilkins M.J."/>
            <person name="Karaoz U."/>
            <person name="Brodie E.L."/>
            <person name="Williams K.H."/>
            <person name="Hubbard S.S."/>
            <person name="Banfield J.F."/>
        </authorList>
    </citation>
    <scope>NUCLEOTIDE SEQUENCE [LARGE SCALE GENOMIC DNA]</scope>
</reference>
<dbReference type="Pfam" id="PF02882">
    <property type="entry name" value="THF_DHG_CYH_C"/>
    <property type="match status" value="1"/>
</dbReference>
<dbReference type="InterPro" id="IPR046346">
    <property type="entry name" value="Aminoacid_DH-like_N_sf"/>
</dbReference>
<evidence type="ECO:0000313" key="14">
    <source>
        <dbReference type="EMBL" id="OGG87310.1"/>
    </source>
</evidence>
<dbReference type="HAMAP" id="MF_01576">
    <property type="entry name" value="THF_DHG_CYH"/>
    <property type="match status" value="1"/>
</dbReference>
<dbReference type="InterPro" id="IPR036291">
    <property type="entry name" value="NAD(P)-bd_dom_sf"/>
</dbReference>
<feature type="domain" description="Tetrahydrofolate dehydrogenase/cyclohydrolase NAD(P)-binding" evidence="13">
    <location>
        <begin position="135"/>
        <end position="271"/>
    </location>
</feature>
<evidence type="ECO:0000256" key="9">
    <source>
        <dbReference type="ARBA" id="ARBA00023167"/>
    </source>
</evidence>
<sequence>MKLINGQKISNKILAGLKRKTEKLKTKPFLAVILIGKNPASNLYVKIKEKRAKEINIGFKKYLLPGKTKQSKIIGLITELNNNPKVTAILVQLPLPRHLDTDKIISTIDPNKDADGLHPKHLNQLKRGQTPSILPATTGAIIEALKSTRINLKNKSVAIVGKSKIVGLPTYYYLKKRVKQINIYNSKTKNLPGKCKRTDILIVAIGQPNFITANYVKKNAIIIDVGINKVSGKTVGDVDFESVKKKAAWVTPVPGGIGPLTVSMLLKNCCLLYSFL</sequence>
<dbReference type="GO" id="GO:0000105">
    <property type="term" value="P:L-histidine biosynthetic process"/>
    <property type="evidence" value="ECO:0007669"/>
    <property type="project" value="UniProtKB-KW"/>
</dbReference>
<evidence type="ECO:0000256" key="4">
    <source>
        <dbReference type="ARBA" id="ARBA00022755"/>
    </source>
</evidence>
<dbReference type="GO" id="GO:0009086">
    <property type="term" value="P:methionine biosynthetic process"/>
    <property type="evidence" value="ECO:0007669"/>
    <property type="project" value="UniProtKB-KW"/>
</dbReference>
<dbReference type="GO" id="GO:0004488">
    <property type="term" value="F:methylenetetrahydrofolate dehydrogenase (NADP+) activity"/>
    <property type="evidence" value="ECO:0007669"/>
    <property type="project" value="UniProtKB-UniRule"/>
</dbReference>
<keyword evidence="7 11" id="KW-0560">Oxidoreductase</keyword>
<comment type="caution">
    <text evidence="11">Lacks conserved residue(s) required for the propagation of feature annotation.</text>
</comment>